<accession>A0A545AT47</accession>
<dbReference type="Proteomes" id="UP000317982">
    <property type="component" value="Unassembled WGS sequence"/>
</dbReference>
<feature type="region of interest" description="Disordered" evidence="1">
    <location>
        <begin position="68"/>
        <end position="99"/>
    </location>
</feature>
<organism evidence="2 3">
    <name type="scientific">Cryptosporangium phraense</name>
    <dbReference type="NCBI Taxonomy" id="2593070"/>
    <lineage>
        <taxon>Bacteria</taxon>
        <taxon>Bacillati</taxon>
        <taxon>Actinomycetota</taxon>
        <taxon>Actinomycetes</taxon>
        <taxon>Cryptosporangiales</taxon>
        <taxon>Cryptosporangiaceae</taxon>
        <taxon>Cryptosporangium</taxon>
    </lineage>
</organism>
<name>A0A545AT47_9ACTN</name>
<proteinExistence type="predicted"/>
<keyword evidence="3" id="KW-1185">Reference proteome</keyword>
<feature type="compositionally biased region" description="Basic residues" evidence="1">
    <location>
        <begin position="68"/>
        <end position="79"/>
    </location>
</feature>
<dbReference type="RefSeq" id="WP_142705687.1">
    <property type="nucleotide sequence ID" value="NZ_VIRS01000011.1"/>
</dbReference>
<evidence type="ECO:0000256" key="1">
    <source>
        <dbReference type="SAM" id="MobiDB-lite"/>
    </source>
</evidence>
<evidence type="ECO:0000313" key="3">
    <source>
        <dbReference type="Proteomes" id="UP000317982"/>
    </source>
</evidence>
<comment type="caution">
    <text evidence="2">The sequence shown here is derived from an EMBL/GenBank/DDBJ whole genome shotgun (WGS) entry which is preliminary data.</text>
</comment>
<dbReference type="InParanoid" id="A0A545AT47"/>
<protein>
    <submittedName>
        <fullName evidence="2">Uncharacterized protein</fullName>
    </submittedName>
</protein>
<dbReference type="EMBL" id="VIRS01000011">
    <property type="protein sequence ID" value="TQS43775.1"/>
    <property type="molecule type" value="Genomic_DNA"/>
</dbReference>
<reference evidence="2 3" key="1">
    <citation type="submission" date="2019-07" db="EMBL/GenBank/DDBJ databases">
        <title>Cryptosporangium phraense sp. nov., isolated from plant litter.</title>
        <authorList>
            <person name="Suriyachadkun C."/>
        </authorList>
    </citation>
    <scope>NUCLEOTIDE SEQUENCE [LARGE SCALE GENOMIC DNA]</scope>
    <source>
        <strain evidence="2 3">A-T 5661</strain>
    </source>
</reference>
<gene>
    <name evidence="2" type="ORF">FL583_17220</name>
</gene>
<evidence type="ECO:0000313" key="2">
    <source>
        <dbReference type="EMBL" id="TQS43775.1"/>
    </source>
</evidence>
<dbReference type="AlphaFoldDB" id="A0A545AT47"/>
<sequence length="163" mass="17581">MSITIKAVSVTAKNYPRSPQVFALLVRKLPRTLPLPDGTSQEATMPEPASGARWKRFAALVVPAAVRDRHRRPDRRGRPRGPFVVSGQNYRNSADETDRDEMVLYGDVDEGLDGAKHPVGDMAIRPNAGGGDTPAGIGALQLDLATIDERSCRPGPSRPGRSS</sequence>